<organism evidence="8 9">
    <name type="scientific">Curvibacter cyanobacteriorum</name>
    <dbReference type="NCBI Taxonomy" id="3026422"/>
    <lineage>
        <taxon>Bacteria</taxon>
        <taxon>Pseudomonadati</taxon>
        <taxon>Pseudomonadota</taxon>
        <taxon>Betaproteobacteria</taxon>
        <taxon>Burkholderiales</taxon>
        <taxon>Comamonadaceae</taxon>
        <taxon>Curvibacter</taxon>
    </lineage>
</organism>
<dbReference type="EMBL" id="JAQSIP010000003">
    <property type="protein sequence ID" value="MDD0838585.1"/>
    <property type="molecule type" value="Genomic_DNA"/>
</dbReference>
<dbReference type="Gene3D" id="3.40.50.300">
    <property type="entry name" value="P-loop containing nucleotide triphosphate hydrolases"/>
    <property type="match status" value="1"/>
</dbReference>
<gene>
    <name evidence="8" type="ORF">PSQ40_08375</name>
</gene>
<evidence type="ECO:0000259" key="7">
    <source>
        <dbReference type="PROSITE" id="PS50893"/>
    </source>
</evidence>
<dbReference type="RefSeq" id="WP_273950538.1">
    <property type="nucleotide sequence ID" value="NZ_JAQSIP010000003.1"/>
</dbReference>
<dbReference type="InterPro" id="IPR027417">
    <property type="entry name" value="P-loop_NTPase"/>
</dbReference>
<evidence type="ECO:0000256" key="4">
    <source>
        <dbReference type="ARBA" id="ARBA00022840"/>
    </source>
</evidence>
<feature type="domain" description="ABC transporter" evidence="7">
    <location>
        <begin position="2"/>
        <end position="243"/>
    </location>
</feature>
<dbReference type="InterPro" id="IPR017871">
    <property type="entry name" value="ABC_transporter-like_CS"/>
</dbReference>
<dbReference type="InterPro" id="IPR003439">
    <property type="entry name" value="ABC_transporter-like_ATP-bd"/>
</dbReference>
<evidence type="ECO:0000256" key="3">
    <source>
        <dbReference type="ARBA" id="ARBA00022741"/>
    </source>
</evidence>
<evidence type="ECO:0000313" key="9">
    <source>
        <dbReference type="Proteomes" id="UP001528673"/>
    </source>
</evidence>
<keyword evidence="3" id="KW-0547">Nucleotide-binding</keyword>
<evidence type="ECO:0000256" key="1">
    <source>
        <dbReference type="ARBA" id="ARBA00022448"/>
    </source>
</evidence>
<evidence type="ECO:0000313" key="8">
    <source>
        <dbReference type="EMBL" id="MDD0838585.1"/>
    </source>
</evidence>
<keyword evidence="1" id="KW-0813">Transport</keyword>
<proteinExistence type="predicted"/>
<evidence type="ECO:0000256" key="5">
    <source>
        <dbReference type="ARBA" id="ARBA00022967"/>
    </source>
</evidence>
<dbReference type="Pfam" id="PF00005">
    <property type="entry name" value="ABC_tran"/>
    <property type="match status" value="1"/>
</dbReference>
<dbReference type="PROSITE" id="PS00211">
    <property type="entry name" value="ABC_TRANSPORTER_1"/>
    <property type="match status" value="1"/>
</dbReference>
<dbReference type="Proteomes" id="UP001528673">
    <property type="component" value="Unassembled WGS sequence"/>
</dbReference>
<dbReference type="GO" id="GO:0005524">
    <property type="term" value="F:ATP binding"/>
    <property type="evidence" value="ECO:0007669"/>
    <property type="project" value="UniProtKB-KW"/>
</dbReference>
<dbReference type="SUPFAM" id="SSF52540">
    <property type="entry name" value="P-loop containing nucleoside triphosphate hydrolases"/>
    <property type="match status" value="1"/>
</dbReference>
<keyword evidence="2" id="KW-1003">Cell membrane</keyword>
<comment type="function">
    <text evidence="6">Part of the ABC transporter complex HmuTUV involved in hemin import. Responsible for energy coupling to the transport system.</text>
</comment>
<dbReference type="SMART" id="SM00382">
    <property type="entry name" value="AAA"/>
    <property type="match status" value="1"/>
</dbReference>
<evidence type="ECO:0000256" key="6">
    <source>
        <dbReference type="ARBA" id="ARBA00037066"/>
    </source>
</evidence>
<reference evidence="8 9" key="1">
    <citation type="submission" date="2023-02" db="EMBL/GenBank/DDBJ databases">
        <title>Bacterial whole genomic sequence of Curvibacter sp. HBC61.</title>
        <authorList>
            <person name="Le V."/>
            <person name="Ko S.-R."/>
            <person name="Ahn C.-Y."/>
            <person name="Oh H.-M."/>
        </authorList>
    </citation>
    <scope>NUCLEOTIDE SEQUENCE [LARGE SCALE GENOMIC DNA]</scope>
    <source>
        <strain evidence="8 9">HBC61</strain>
    </source>
</reference>
<protein>
    <submittedName>
        <fullName evidence="8">ATP-binding cassette domain-containing protein</fullName>
    </submittedName>
</protein>
<dbReference type="InterPro" id="IPR003593">
    <property type="entry name" value="AAA+_ATPase"/>
</dbReference>
<dbReference type="CDD" id="cd03214">
    <property type="entry name" value="ABC_Iron-Siderophores_B12_Hemin"/>
    <property type="match status" value="1"/>
</dbReference>
<dbReference type="PROSITE" id="PS50893">
    <property type="entry name" value="ABC_TRANSPORTER_2"/>
    <property type="match status" value="1"/>
</dbReference>
<accession>A0ABT5MX44</accession>
<name>A0ABT5MX44_9BURK</name>
<dbReference type="PANTHER" id="PTHR42794:SF1">
    <property type="entry name" value="HEMIN IMPORT ATP-BINDING PROTEIN HMUV"/>
    <property type="match status" value="1"/>
</dbReference>
<keyword evidence="5" id="KW-1278">Translocase</keyword>
<sequence>MLGLEQLAVSVRPPQVLLRCEAALQVGRVTAVLGPNGAGKSSLLAVLSGLKAPWQGRVTLDGRPLGGWSPSALARQRAVMLQEHAVAFEHPVSEVVALGRFAHQRQPSRHESAIVPAALAAMGVATLGARRYASLSGGEKARVQWARALAQIWEPVAAGGARWLLLDEPTAALDLAHQHACLGWLRAWARAQSVGVVVVLHDLNLALRYSDDVLLLPGAAEPQARAWFGATEAVLTPERVRQVWGVAVQEAAPAAPGPGHPPCRQMVFGPA</sequence>
<keyword evidence="4 8" id="KW-0067">ATP-binding</keyword>
<evidence type="ECO:0000256" key="2">
    <source>
        <dbReference type="ARBA" id="ARBA00022475"/>
    </source>
</evidence>
<dbReference type="PANTHER" id="PTHR42794">
    <property type="entry name" value="HEMIN IMPORT ATP-BINDING PROTEIN HMUV"/>
    <property type="match status" value="1"/>
</dbReference>
<keyword evidence="2" id="KW-0472">Membrane</keyword>
<comment type="caution">
    <text evidence="8">The sequence shown here is derived from an EMBL/GenBank/DDBJ whole genome shotgun (WGS) entry which is preliminary data.</text>
</comment>
<keyword evidence="9" id="KW-1185">Reference proteome</keyword>